<dbReference type="Proteomes" id="UP000186817">
    <property type="component" value="Unassembled WGS sequence"/>
</dbReference>
<comment type="subcellular location">
    <subcellularLocation>
        <location evidence="1">Membrane</location>
        <topology evidence="1">Multi-pass membrane protein</topology>
    </subcellularLocation>
</comment>
<evidence type="ECO:0000259" key="7">
    <source>
        <dbReference type="PROSITE" id="PS50850"/>
    </source>
</evidence>
<dbReference type="GO" id="GO:0022857">
    <property type="term" value="F:transmembrane transporter activity"/>
    <property type="evidence" value="ECO:0007669"/>
    <property type="project" value="InterPro"/>
</dbReference>
<name>A0A1Q9E4J1_SYMMI</name>
<dbReference type="InterPro" id="IPR020846">
    <property type="entry name" value="MFS_dom"/>
</dbReference>
<dbReference type="PANTHER" id="PTHR23502">
    <property type="entry name" value="MAJOR FACILITATOR SUPERFAMILY"/>
    <property type="match status" value="1"/>
</dbReference>
<dbReference type="InterPro" id="IPR005829">
    <property type="entry name" value="Sugar_transporter_CS"/>
</dbReference>
<keyword evidence="4 6" id="KW-1133">Transmembrane helix</keyword>
<evidence type="ECO:0000256" key="3">
    <source>
        <dbReference type="ARBA" id="ARBA00022692"/>
    </source>
</evidence>
<keyword evidence="5 6" id="KW-0472">Membrane</keyword>
<dbReference type="InterPro" id="IPR003609">
    <property type="entry name" value="Pan_app"/>
</dbReference>
<evidence type="ECO:0000256" key="1">
    <source>
        <dbReference type="ARBA" id="ARBA00004141"/>
    </source>
</evidence>
<evidence type="ECO:0000313" key="9">
    <source>
        <dbReference type="EMBL" id="OLQ02352.1"/>
    </source>
</evidence>
<dbReference type="SUPFAM" id="SSF103473">
    <property type="entry name" value="MFS general substrate transporter"/>
    <property type="match status" value="1"/>
</dbReference>
<accession>A0A1Q9E4J1</accession>
<evidence type="ECO:0000256" key="6">
    <source>
        <dbReference type="SAM" id="Phobius"/>
    </source>
</evidence>
<dbReference type="GO" id="GO:0140115">
    <property type="term" value="P:export across plasma membrane"/>
    <property type="evidence" value="ECO:0007669"/>
    <property type="project" value="UniProtKB-ARBA"/>
</dbReference>
<feature type="transmembrane region" description="Helical" evidence="6">
    <location>
        <begin position="453"/>
        <end position="472"/>
    </location>
</feature>
<evidence type="ECO:0000256" key="2">
    <source>
        <dbReference type="ARBA" id="ARBA00022448"/>
    </source>
</evidence>
<keyword evidence="2" id="KW-0813">Transport</keyword>
<evidence type="ECO:0000259" key="8">
    <source>
        <dbReference type="PROSITE" id="PS50948"/>
    </source>
</evidence>
<evidence type="ECO:0000256" key="4">
    <source>
        <dbReference type="ARBA" id="ARBA00022989"/>
    </source>
</evidence>
<dbReference type="GO" id="GO:0005886">
    <property type="term" value="C:plasma membrane"/>
    <property type="evidence" value="ECO:0007669"/>
    <property type="project" value="TreeGrafter"/>
</dbReference>
<dbReference type="Gene3D" id="1.20.1720.10">
    <property type="entry name" value="Multidrug resistance protein D"/>
    <property type="match status" value="2"/>
</dbReference>
<evidence type="ECO:0000256" key="5">
    <source>
        <dbReference type="ARBA" id="ARBA00023136"/>
    </source>
</evidence>
<dbReference type="PROSITE" id="PS50948">
    <property type="entry name" value="PAN"/>
    <property type="match status" value="1"/>
</dbReference>
<feature type="transmembrane region" description="Helical" evidence="6">
    <location>
        <begin position="363"/>
        <end position="381"/>
    </location>
</feature>
<dbReference type="PROSITE" id="PS00216">
    <property type="entry name" value="SUGAR_TRANSPORT_1"/>
    <property type="match status" value="1"/>
</dbReference>
<dbReference type="InterPro" id="IPR011701">
    <property type="entry name" value="MFS"/>
</dbReference>
<feature type="transmembrane region" description="Helical" evidence="6">
    <location>
        <begin position="147"/>
        <end position="167"/>
    </location>
</feature>
<protein>
    <submittedName>
        <fullName evidence="9">Multidrug resistance protein MdtL</fullName>
    </submittedName>
</protein>
<dbReference type="EMBL" id="LSRX01000265">
    <property type="protein sequence ID" value="OLQ02352.1"/>
    <property type="molecule type" value="Genomic_DNA"/>
</dbReference>
<organism evidence="9 10">
    <name type="scientific">Symbiodinium microadriaticum</name>
    <name type="common">Dinoflagellate</name>
    <name type="synonym">Zooxanthella microadriatica</name>
    <dbReference type="NCBI Taxonomy" id="2951"/>
    <lineage>
        <taxon>Eukaryota</taxon>
        <taxon>Sar</taxon>
        <taxon>Alveolata</taxon>
        <taxon>Dinophyceae</taxon>
        <taxon>Suessiales</taxon>
        <taxon>Symbiodiniaceae</taxon>
        <taxon>Symbiodinium</taxon>
    </lineage>
</organism>
<feature type="transmembrane region" description="Helical" evidence="6">
    <location>
        <begin position="336"/>
        <end position="356"/>
    </location>
</feature>
<feature type="transmembrane region" description="Helical" evidence="6">
    <location>
        <begin position="89"/>
        <end position="108"/>
    </location>
</feature>
<gene>
    <name evidence="9" type="primary">mdtL</name>
    <name evidence="9" type="ORF">AK812_SmicGene14797</name>
</gene>
<feature type="transmembrane region" description="Helical" evidence="6">
    <location>
        <begin position="429"/>
        <end position="447"/>
    </location>
</feature>
<proteinExistence type="predicted"/>
<evidence type="ECO:0000313" key="10">
    <source>
        <dbReference type="Proteomes" id="UP000186817"/>
    </source>
</evidence>
<sequence>MLVDYSCTDQYQPNIPAMAKFFMVSPTEMGFTIQIHLLFCALGMTVVGPLSDRIGRRPVILACQLMQAISTVTCMCASSIGWFMAGRAIQGLAASVYVAILASMRDCFDDAASRQRAMGAMMSVMLIGPIFAPAVGGYLASDFGWRCPFGLLAIFAVALACISYHVIHETAPAHEEASNLAGDNDVGNFEVVSTMDLRGCQEACVSSDDCRGVSFQGSRCELWTARVEASVADSTSVCLSFRRRSGGKGFGFQGTEWQTLARPLPSPPSPLLPFPPLPSPLLPLGAVKDVSRTLSCRRRLLILVCVGTTKSLFDVVISSNGYILEKQFGQTLKQTAGFTAMFATACALGSVVAGQLHQEPTDVLRLFTPLMTFSASALIVAGISDNIVWYLSSICFLQFVVFPPIIAYHAEFSRDLEDIAGTATSLDLCAQYFLSSLLSIVGLHAAASDASAMLFVLGGTVLVTEILTWCGIANPDFSKSECEPLIAYESTATKTL</sequence>
<keyword evidence="10" id="KW-1185">Reference proteome</keyword>
<feature type="transmembrane region" description="Helical" evidence="6">
    <location>
        <begin position="29"/>
        <end position="47"/>
    </location>
</feature>
<feature type="transmembrane region" description="Helical" evidence="6">
    <location>
        <begin position="387"/>
        <end position="408"/>
    </location>
</feature>
<dbReference type="AlphaFoldDB" id="A0A1Q9E4J1"/>
<feature type="transmembrane region" description="Helical" evidence="6">
    <location>
        <begin position="120"/>
        <end position="141"/>
    </location>
</feature>
<dbReference type="Pfam" id="PF07690">
    <property type="entry name" value="MFS_1"/>
    <property type="match status" value="1"/>
</dbReference>
<feature type="transmembrane region" description="Helical" evidence="6">
    <location>
        <begin position="300"/>
        <end position="324"/>
    </location>
</feature>
<dbReference type="PROSITE" id="PS50850">
    <property type="entry name" value="MFS"/>
    <property type="match status" value="1"/>
</dbReference>
<dbReference type="OrthoDB" id="446239at2759"/>
<dbReference type="PANTHER" id="PTHR23502:SF132">
    <property type="entry name" value="POLYAMINE TRANSPORTER 2-RELATED"/>
    <property type="match status" value="1"/>
</dbReference>
<comment type="caution">
    <text evidence="9">The sequence shown here is derived from an EMBL/GenBank/DDBJ whole genome shotgun (WGS) entry which is preliminary data.</text>
</comment>
<reference evidence="9 10" key="1">
    <citation type="submission" date="2016-02" db="EMBL/GenBank/DDBJ databases">
        <title>Genome analysis of coral dinoflagellate symbionts highlights evolutionary adaptations to a symbiotic lifestyle.</title>
        <authorList>
            <person name="Aranda M."/>
            <person name="Li Y."/>
            <person name="Liew Y.J."/>
            <person name="Baumgarten S."/>
            <person name="Simakov O."/>
            <person name="Wilson M."/>
            <person name="Piel J."/>
            <person name="Ashoor H."/>
            <person name="Bougouffa S."/>
            <person name="Bajic V.B."/>
            <person name="Ryu T."/>
            <person name="Ravasi T."/>
            <person name="Bayer T."/>
            <person name="Micklem G."/>
            <person name="Kim H."/>
            <person name="Bhak J."/>
            <person name="Lajeunesse T.C."/>
            <person name="Voolstra C.R."/>
        </authorList>
    </citation>
    <scope>NUCLEOTIDE SEQUENCE [LARGE SCALE GENOMIC DNA]</scope>
    <source>
        <strain evidence="9 10">CCMP2467</strain>
    </source>
</reference>
<dbReference type="InterPro" id="IPR036259">
    <property type="entry name" value="MFS_trans_sf"/>
</dbReference>
<feature type="domain" description="Apple" evidence="8">
    <location>
        <begin position="161"/>
        <end position="246"/>
    </location>
</feature>
<feature type="domain" description="Major facilitator superfamily (MFS) profile" evidence="7">
    <location>
        <begin position="1"/>
        <end position="476"/>
    </location>
</feature>
<dbReference type="GO" id="GO:0042908">
    <property type="term" value="P:xenobiotic transport"/>
    <property type="evidence" value="ECO:0007669"/>
    <property type="project" value="UniProtKB-ARBA"/>
</dbReference>
<feature type="transmembrane region" description="Helical" evidence="6">
    <location>
        <begin position="59"/>
        <end position="83"/>
    </location>
</feature>
<keyword evidence="3 6" id="KW-0812">Transmembrane</keyword>